<dbReference type="InterPro" id="IPR005467">
    <property type="entry name" value="His_kinase_dom"/>
</dbReference>
<feature type="transmembrane region" description="Helical" evidence="14">
    <location>
        <begin position="384"/>
        <end position="411"/>
    </location>
</feature>
<dbReference type="EMBL" id="MKIE01000009">
    <property type="protein sequence ID" value="OHW61655.1"/>
    <property type="molecule type" value="Genomic_DNA"/>
</dbReference>
<keyword evidence="18" id="KW-1185">Reference proteome</keyword>
<gene>
    <name evidence="17" type="primary">tcrY</name>
    <name evidence="17" type="ORF">EUAN_19750</name>
</gene>
<dbReference type="InterPro" id="IPR003660">
    <property type="entry name" value="HAMP_dom"/>
</dbReference>
<dbReference type="SMART" id="SM00387">
    <property type="entry name" value="HATPase_c"/>
    <property type="match status" value="1"/>
</dbReference>
<evidence type="ECO:0000256" key="11">
    <source>
        <dbReference type="ARBA" id="ARBA00022989"/>
    </source>
</evidence>
<dbReference type="GO" id="GO:0005886">
    <property type="term" value="C:plasma membrane"/>
    <property type="evidence" value="ECO:0007669"/>
    <property type="project" value="UniProtKB-SubCell"/>
</dbReference>
<dbReference type="Gene3D" id="3.30.565.10">
    <property type="entry name" value="Histidine kinase-like ATPase, C-terminal domain"/>
    <property type="match status" value="1"/>
</dbReference>
<keyword evidence="8" id="KW-0547">Nucleotide-binding</keyword>
<dbReference type="InterPro" id="IPR036097">
    <property type="entry name" value="HisK_dim/P_sf"/>
</dbReference>
<dbReference type="Proteomes" id="UP000180254">
    <property type="component" value="Unassembled WGS sequence"/>
</dbReference>
<keyword evidence="12" id="KW-0902">Two-component regulatory system</keyword>
<dbReference type="SUPFAM" id="SSF55874">
    <property type="entry name" value="ATPase domain of HSP90 chaperone/DNA topoisomerase II/histidine kinase"/>
    <property type="match status" value="1"/>
</dbReference>
<keyword evidence="5" id="KW-0597">Phosphoprotein</keyword>
<evidence type="ECO:0000256" key="8">
    <source>
        <dbReference type="ARBA" id="ARBA00022741"/>
    </source>
</evidence>
<keyword evidence="4" id="KW-1003">Cell membrane</keyword>
<feature type="transmembrane region" description="Helical" evidence="14">
    <location>
        <begin position="12"/>
        <end position="34"/>
    </location>
</feature>
<dbReference type="InterPro" id="IPR003594">
    <property type="entry name" value="HATPase_dom"/>
</dbReference>
<evidence type="ECO:0000256" key="10">
    <source>
        <dbReference type="ARBA" id="ARBA00022840"/>
    </source>
</evidence>
<dbReference type="PANTHER" id="PTHR45528:SF1">
    <property type="entry name" value="SENSOR HISTIDINE KINASE CPXA"/>
    <property type="match status" value="1"/>
</dbReference>
<name>A0A1S1V5E1_9FIRM</name>
<evidence type="ECO:0000259" key="15">
    <source>
        <dbReference type="PROSITE" id="PS50109"/>
    </source>
</evidence>
<organism evidence="17 18">
    <name type="scientific">Andreesenia angusta</name>
    <dbReference type="NCBI Taxonomy" id="39480"/>
    <lineage>
        <taxon>Bacteria</taxon>
        <taxon>Bacillati</taxon>
        <taxon>Bacillota</taxon>
        <taxon>Tissierellia</taxon>
        <taxon>Tissierellales</taxon>
        <taxon>Gottschalkiaceae</taxon>
        <taxon>Andreesenia</taxon>
    </lineage>
</organism>
<evidence type="ECO:0000256" key="6">
    <source>
        <dbReference type="ARBA" id="ARBA00022679"/>
    </source>
</evidence>
<comment type="catalytic activity">
    <reaction evidence="1">
        <text>ATP + protein L-histidine = ADP + protein N-phospho-L-histidine.</text>
        <dbReference type="EC" id="2.7.13.3"/>
    </reaction>
</comment>
<comment type="subcellular location">
    <subcellularLocation>
        <location evidence="2">Cell membrane</location>
        <topology evidence="2">Multi-pass membrane protein</topology>
    </subcellularLocation>
</comment>
<evidence type="ECO:0000256" key="5">
    <source>
        <dbReference type="ARBA" id="ARBA00022553"/>
    </source>
</evidence>
<evidence type="ECO:0000256" key="13">
    <source>
        <dbReference type="ARBA" id="ARBA00023136"/>
    </source>
</evidence>
<dbReference type="SUPFAM" id="SSF47384">
    <property type="entry name" value="Homodimeric domain of signal transducing histidine kinase"/>
    <property type="match status" value="1"/>
</dbReference>
<dbReference type="Gene3D" id="1.10.287.130">
    <property type="match status" value="1"/>
</dbReference>
<feature type="domain" description="Histidine kinase" evidence="15">
    <location>
        <begin position="478"/>
        <end position="689"/>
    </location>
</feature>
<dbReference type="InterPro" id="IPR036890">
    <property type="entry name" value="HATPase_C_sf"/>
</dbReference>
<evidence type="ECO:0000256" key="14">
    <source>
        <dbReference type="SAM" id="Phobius"/>
    </source>
</evidence>
<sequence length="690" mass="77061">MDTKSKSFSHSLFAKALAFIIAIVCFTGAIYSFIDMVSNNRVGLDLLFKDNYYESQNFTSDIQDVVSPLQNLSSYKSEENIKSGGTVTDGKISSKKDVLYSDFEMNSSSYDPNLSYEENYAVFEKVESEKIAKLKDEVISDDLHAFKLGMEALKEAVSEGLLYYYSDGEVIFSNTDSIEADDFKSYPLYLISERGITNVYPLEAEVALNNFSNNFGLFSEQGSSTIYIAFKESALEKKTLEFEKKRDSLREDSLKTAGFLMGLFASFIYLLVVVGRNSFKDDSVHLSRFNKLYNDINLFLCFTTVGVWFVIMQDFFRSDSLKILMVPTALLGSIGLLLVLSMVKHIKNRSFLKHTLVYTLGSKFFGFFKSVYNSGSVAVKVVSVAIAYPLLVAATFFMFPVTIGLGAWFAYKKAKEFLAVSDGVSKIKSGDIRHTIELSGDGEFKKLADDINSLKDGLGAAIESELKSERMKTELITNVSHDIRTPLTSIITYIDLLKSESDPSKRSEYIGVLEQKSQRLKTLTDDLFEAAKASSGSIPVELQKIDIVSLLKQGFAELDSGGKNLEFKVDSSFENLFVMADGKLLWRSIENLLSNVFKYALPNSRVYLDFSESQTDVFLTIKNISSYELNISSEELMERFKRGDESRASEGSGLGLSIAKSLLEAQHGSLVIEIDGDLFKAIVKVPKYSQ</sequence>
<dbReference type="STRING" id="39480.EUAN_19750"/>
<dbReference type="CDD" id="cd00082">
    <property type="entry name" value="HisKA"/>
    <property type="match status" value="1"/>
</dbReference>
<dbReference type="SMART" id="SM00388">
    <property type="entry name" value="HisKA"/>
    <property type="match status" value="1"/>
</dbReference>
<dbReference type="AlphaFoldDB" id="A0A1S1V5E1"/>
<feature type="transmembrane region" description="Helical" evidence="14">
    <location>
        <begin position="254"/>
        <end position="272"/>
    </location>
</feature>
<protein>
    <recommendedName>
        <fullName evidence="3">histidine kinase</fullName>
        <ecNumber evidence="3">2.7.13.3</ecNumber>
    </recommendedName>
</protein>
<keyword evidence="11 14" id="KW-1133">Transmembrane helix</keyword>
<evidence type="ECO:0000313" key="18">
    <source>
        <dbReference type="Proteomes" id="UP000180254"/>
    </source>
</evidence>
<keyword evidence="9 17" id="KW-0418">Kinase</keyword>
<reference evidence="17 18" key="1">
    <citation type="submission" date="2016-09" db="EMBL/GenBank/DDBJ databases">
        <title>Genome sequence of Eubacterium angustum.</title>
        <authorList>
            <person name="Poehlein A."/>
            <person name="Daniel R."/>
        </authorList>
    </citation>
    <scope>NUCLEOTIDE SEQUENCE [LARGE SCALE GENOMIC DNA]</scope>
    <source>
        <strain evidence="17 18">DSM 1989</strain>
    </source>
</reference>
<feature type="transmembrane region" description="Helical" evidence="14">
    <location>
        <begin position="323"/>
        <end position="343"/>
    </location>
</feature>
<feature type="domain" description="HAMP" evidence="16">
    <location>
        <begin position="419"/>
        <end position="463"/>
    </location>
</feature>
<evidence type="ECO:0000256" key="4">
    <source>
        <dbReference type="ARBA" id="ARBA00022475"/>
    </source>
</evidence>
<feature type="transmembrane region" description="Helical" evidence="14">
    <location>
        <begin position="292"/>
        <end position="311"/>
    </location>
</feature>
<evidence type="ECO:0000259" key="16">
    <source>
        <dbReference type="PROSITE" id="PS50885"/>
    </source>
</evidence>
<evidence type="ECO:0000313" key="17">
    <source>
        <dbReference type="EMBL" id="OHW61655.1"/>
    </source>
</evidence>
<proteinExistence type="predicted"/>
<dbReference type="GO" id="GO:0000155">
    <property type="term" value="F:phosphorelay sensor kinase activity"/>
    <property type="evidence" value="ECO:0007669"/>
    <property type="project" value="InterPro"/>
</dbReference>
<keyword evidence="10" id="KW-0067">ATP-binding</keyword>
<keyword evidence="6 17" id="KW-0808">Transferase</keyword>
<evidence type="ECO:0000256" key="12">
    <source>
        <dbReference type="ARBA" id="ARBA00023012"/>
    </source>
</evidence>
<accession>A0A1S1V5E1</accession>
<dbReference type="PROSITE" id="PS50109">
    <property type="entry name" value="HIS_KIN"/>
    <property type="match status" value="1"/>
</dbReference>
<dbReference type="OrthoDB" id="9792991at2"/>
<dbReference type="InterPro" id="IPR050398">
    <property type="entry name" value="HssS/ArlS-like"/>
</dbReference>
<dbReference type="Gene3D" id="6.10.340.10">
    <property type="match status" value="1"/>
</dbReference>
<dbReference type="Pfam" id="PF00512">
    <property type="entry name" value="HisKA"/>
    <property type="match status" value="1"/>
</dbReference>
<dbReference type="GO" id="GO:0005524">
    <property type="term" value="F:ATP binding"/>
    <property type="evidence" value="ECO:0007669"/>
    <property type="project" value="UniProtKB-KW"/>
</dbReference>
<dbReference type="PROSITE" id="PS50885">
    <property type="entry name" value="HAMP"/>
    <property type="match status" value="1"/>
</dbReference>
<keyword evidence="7 14" id="KW-0812">Transmembrane</keyword>
<evidence type="ECO:0000256" key="9">
    <source>
        <dbReference type="ARBA" id="ARBA00022777"/>
    </source>
</evidence>
<dbReference type="InterPro" id="IPR003661">
    <property type="entry name" value="HisK_dim/P_dom"/>
</dbReference>
<dbReference type="Pfam" id="PF02518">
    <property type="entry name" value="HATPase_c"/>
    <property type="match status" value="1"/>
</dbReference>
<evidence type="ECO:0000256" key="7">
    <source>
        <dbReference type="ARBA" id="ARBA00022692"/>
    </source>
</evidence>
<comment type="caution">
    <text evidence="17">The sequence shown here is derived from an EMBL/GenBank/DDBJ whole genome shotgun (WGS) entry which is preliminary data.</text>
</comment>
<evidence type="ECO:0000256" key="2">
    <source>
        <dbReference type="ARBA" id="ARBA00004651"/>
    </source>
</evidence>
<evidence type="ECO:0000256" key="3">
    <source>
        <dbReference type="ARBA" id="ARBA00012438"/>
    </source>
</evidence>
<dbReference type="EC" id="2.7.13.3" evidence="3"/>
<dbReference type="PANTHER" id="PTHR45528">
    <property type="entry name" value="SENSOR HISTIDINE KINASE CPXA"/>
    <property type="match status" value="1"/>
</dbReference>
<keyword evidence="13 14" id="KW-0472">Membrane</keyword>
<dbReference type="RefSeq" id="WP_071064099.1">
    <property type="nucleotide sequence ID" value="NZ_MKIE01000009.1"/>
</dbReference>
<evidence type="ECO:0000256" key="1">
    <source>
        <dbReference type="ARBA" id="ARBA00000085"/>
    </source>
</evidence>
<dbReference type="FunFam" id="1.10.287.130:FF:000001">
    <property type="entry name" value="Two-component sensor histidine kinase"/>
    <property type="match status" value="1"/>
</dbReference>